<dbReference type="Gene3D" id="1.10.3230.30">
    <property type="entry name" value="Phage gp6-like head-tail connector protein"/>
    <property type="match status" value="1"/>
</dbReference>
<protein>
    <recommendedName>
        <fullName evidence="3">Phage gp6-like head-tail connector protein</fullName>
    </recommendedName>
</protein>
<evidence type="ECO:0000313" key="1">
    <source>
        <dbReference type="EMBL" id="VWC79371.1"/>
    </source>
</evidence>
<dbReference type="InterPro" id="IPR006450">
    <property type="entry name" value="Phage_HK97_gp6-like"/>
</dbReference>
<dbReference type="CDD" id="cd08054">
    <property type="entry name" value="gp6"/>
    <property type="match status" value="1"/>
</dbReference>
<dbReference type="Proteomes" id="UP000494260">
    <property type="component" value="Unassembled WGS sequence"/>
</dbReference>
<dbReference type="NCBIfam" id="TIGR01560">
    <property type="entry name" value="put_DNA_pack"/>
    <property type="match status" value="1"/>
</dbReference>
<dbReference type="Pfam" id="PF05135">
    <property type="entry name" value="Phage_connect_1"/>
    <property type="match status" value="1"/>
</dbReference>
<proteinExistence type="predicted"/>
<dbReference type="AlphaFoldDB" id="A0A6P2UQH7"/>
<evidence type="ECO:0008006" key="3">
    <source>
        <dbReference type="Google" id="ProtNLM"/>
    </source>
</evidence>
<reference evidence="1 2" key="1">
    <citation type="submission" date="2019-09" db="EMBL/GenBank/DDBJ databases">
        <authorList>
            <person name="Depoorter E."/>
        </authorList>
    </citation>
    <scope>NUCLEOTIDE SEQUENCE [LARGE SCALE GENOMIC DNA]</scope>
    <source>
        <strain evidence="1">R-18109</strain>
    </source>
</reference>
<accession>A0A6P2UQH7</accession>
<name>A0A6P2UQH7_BURL3</name>
<evidence type="ECO:0000313" key="2">
    <source>
        <dbReference type="Proteomes" id="UP000494260"/>
    </source>
</evidence>
<sequence>MAIKQLVSFNRALSHLRVEAGDDDDAIKDLIDAASDIVVDYLKLKEIPETWVLEDGETRSTVPGQVRSAVLLVLGTLYDDREGTTDPLTPAVESLLMRLRDPAVA</sequence>
<dbReference type="RefSeq" id="WP_174951304.1">
    <property type="nucleotide sequence ID" value="NZ_CABVQH010000009.1"/>
</dbReference>
<dbReference type="EMBL" id="CABVQH010000009">
    <property type="protein sequence ID" value="VWC79371.1"/>
    <property type="molecule type" value="Genomic_DNA"/>
</dbReference>
<organism evidence="1 2">
    <name type="scientific">Burkholderia lata (strain ATCC 17760 / DSM 23089 / LMG 22485 / NCIMB 9086 / R18194 / 383)</name>
    <dbReference type="NCBI Taxonomy" id="482957"/>
    <lineage>
        <taxon>Bacteria</taxon>
        <taxon>Pseudomonadati</taxon>
        <taxon>Pseudomonadota</taxon>
        <taxon>Betaproteobacteria</taxon>
        <taxon>Burkholderiales</taxon>
        <taxon>Burkholderiaceae</taxon>
        <taxon>Burkholderia</taxon>
        <taxon>Burkholderia cepacia complex</taxon>
    </lineage>
</organism>
<gene>
    <name evidence="1" type="ORF">BLA18109_03129</name>
</gene>
<dbReference type="InterPro" id="IPR021146">
    <property type="entry name" value="Phage_gp6-like_head-tail"/>
</dbReference>